<feature type="chain" id="PRO_5009189320" description="Gnk2-homologous domain-containing protein" evidence="3">
    <location>
        <begin position="22"/>
        <end position="96"/>
    </location>
</feature>
<evidence type="ECO:0000256" key="1">
    <source>
        <dbReference type="ARBA" id="ARBA00022729"/>
    </source>
</evidence>
<dbReference type="InterPro" id="IPR038408">
    <property type="entry name" value="GNK2_sf"/>
</dbReference>
<comment type="caution">
    <text evidence="5">The sequence shown here is derived from an EMBL/GenBank/DDBJ whole genome shotgun (WGS) entry which is preliminary data.</text>
</comment>
<evidence type="ECO:0000313" key="6">
    <source>
        <dbReference type="Proteomes" id="UP000095767"/>
    </source>
</evidence>
<evidence type="ECO:0000259" key="4">
    <source>
        <dbReference type="PROSITE" id="PS51473"/>
    </source>
</evidence>
<sequence>MSARLVVLLAVTASLVVVVVGQEVQVPPSVSDYYCSRTNFTDGSQYEKNLNDLVSTLSTTAAANGNGWFHNGSVGATPDQASGLIMCYADSNVTVP</sequence>
<dbReference type="PANTHER" id="PTHR32099">
    <property type="entry name" value="CYSTEINE-RICH REPEAT SECRETORY PROTEIN"/>
    <property type="match status" value="1"/>
</dbReference>
<reference evidence="5 6" key="1">
    <citation type="submission" date="2016-09" db="EMBL/GenBank/DDBJ databases">
        <title>The draft genome of Dichanthelium oligosanthes: A C3 panicoid grass species.</title>
        <authorList>
            <person name="Studer A.J."/>
            <person name="Schnable J.C."/>
            <person name="Brutnell T.P."/>
        </authorList>
    </citation>
    <scope>NUCLEOTIDE SEQUENCE [LARGE SCALE GENOMIC DNA]</scope>
    <source>
        <strain evidence="6">cv. Kellogg 1175</strain>
        <tissue evidence="5">Leaf</tissue>
    </source>
</reference>
<dbReference type="PROSITE" id="PS51473">
    <property type="entry name" value="GNK2"/>
    <property type="match status" value="1"/>
</dbReference>
<dbReference type="STRING" id="888268.A0A1E5WHP7"/>
<keyword evidence="1 3" id="KW-0732">Signal</keyword>
<keyword evidence="2" id="KW-0677">Repeat</keyword>
<dbReference type="CDD" id="cd23509">
    <property type="entry name" value="Gnk2-like"/>
    <property type="match status" value="1"/>
</dbReference>
<name>A0A1E5WHP7_9POAL</name>
<proteinExistence type="predicted"/>
<dbReference type="PANTHER" id="PTHR32099:SF102">
    <property type="entry name" value="OS12G0608700 PROTEIN"/>
    <property type="match status" value="1"/>
</dbReference>
<dbReference type="AlphaFoldDB" id="A0A1E5WHP7"/>
<dbReference type="Gene3D" id="3.30.430.20">
    <property type="entry name" value="Gnk2 domain, C-X8-C-X2-C motif"/>
    <property type="match status" value="1"/>
</dbReference>
<dbReference type="InterPro" id="IPR002902">
    <property type="entry name" value="GNK2"/>
</dbReference>
<organism evidence="5 6">
    <name type="scientific">Dichanthelium oligosanthes</name>
    <dbReference type="NCBI Taxonomy" id="888268"/>
    <lineage>
        <taxon>Eukaryota</taxon>
        <taxon>Viridiplantae</taxon>
        <taxon>Streptophyta</taxon>
        <taxon>Embryophyta</taxon>
        <taxon>Tracheophyta</taxon>
        <taxon>Spermatophyta</taxon>
        <taxon>Magnoliopsida</taxon>
        <taxon>Liliopsida</taxon>
        <taxon>Poales</taxon>
        <taxon>Poaceae</taxon>
        <taxon>PACMAD clade</taxon>
        <taxon>Panicoideae</taxon>
        <taxon>Panicodae</taxon>
        <taxon>Paniceae</taxon>
        <taxon>Dichantheliinae</taxon>
        <taxon>Dichanthelium</taxon>
    </lineage>
</organism>
<accession>A0A1E5WHP7</accession>
<feature type="signal peptide" evidence="3">
    <location>
        <begin position="1"/>
        <end position="21"/>
    </location>
</feature>
<dbReference type="EMBL" id="LWDX02007481">
    <property type="protein sequence ID" value="OEL36901.1"/>
    <property type="molecule type" value="Genomic_DNA"/>
</dbReference>
<feature type="domain" description="Gnk2-homologous" evidence="4">
    <location>
        <begin position="28"/>
        <end position="96"/>
    </location>
</feature>
<dbReference type="OrthoDB" id="678992at2759"/>
<keyword evidence="6" id="KW-1185">Reference proteome</keyword>
<protein>
    <recommendedName>
        <fullName evidence="4">Gnk2-homologous domain-containing protein</fullName>
    </recommendedName>
</protein>
<dbReference type="Pfam" id="PF01657">
    <property type="entry name" value="Stress-antifung"/>
    <property type="match status" value="1"/>
</dbReference>
<evidence type="ECO:0000256" key="2">
    <source>
        <dbReference type="ARBA" id="ARBA00022737"/>
    </source>
</evidence>
<dbReference type="Proteomes" id="UP000095767">
    <property type="component" value="Unassembled WGS sequence"/>
</dbReference>
<evidence type="ECO:0000256" key="3">
    <source>
        <dbReference type="SAM" id="SignalP"/>
    </source>
</evidence>
<evidence type="ECO:0000313" key="5">
    <source>
        <dbReference type="EMBL" id="OEL36901.1"/>
    </source>
</evidence>
<gene>
    <name evidence="5" type="ORF">BAE44_0002082</name>
</gene>